<evidence type="ECO:0000313" key="2">
    <source>
        <dbReference type="Proteomes" id="UP000037020"/>
    </source>
</evidence>
<sequence length="94" mass="10313">MSAPLPRFAVVGNPDNRRVTLFTAAVRAAGLPAPRVLPWREVLREGARFAPGETVRIDSPGEDAEVERLLRGASDPARVEGTARWYARFSDAVR</sequence>
<evidence type="ECO:0000313" key="1">
    <source>
        <dbReference type="EMBL" id="KOG89831.1"/>
    </source>
</evidence>
<gene>
    <name evidence="1" type="ORF">ADK38_12085</name>
</gene>
<name>A0ABR5J9Q7_9ACTN</name>
<feature type="non-terminal residue" evidence="1">
    <location>
        <position position="94"/>
    </location>
</feature>
<reference evidence="1 2" key="1">
    <citation type="submission" date="2015-07" db="EMBL/GenBank/DDBJ databases">
        <authorList>
            <person name="Ju K.-S."/>
            <person name="Doroghazi J.R."/>
            <person name="Metcalf W.W."/>
        </authorList>
    </citation>
    <scope>NUCLEOTIDE SEQUENCE [LARGE SCALE GENOMIC DNA]</scope>
    <source>
        <strain evidence="1 2">NRRL B-3589</strain>
    </source>
</reference>
<keyword evidence="2" id="KW-1185">Reference proteome</keyword>
<accession>A0ABR5J9Q7</accession>
<proteinExistence type="predicted"/>
<protein>
    <submittedName>
        <fullName evidence="1">Periplasmic protein</fullName>
    </submittedName>
</protein>
<dbReference type="Proteomes" id="UP000037020">
    <property type="component" value="Unassembled WGS sequence"/>
</dbReference>
<organism evidence="1 2">
    <name type="scientific">Streptomyces varsoviensis</name>
    <dbReference type="NCBI Taxonomy" id="67373"/>
    <lineage>
        <taxon>Bacteria</taxon>
        <taxon>Bacillati</taxon>
        <taxon>Actinomycetota</taxon>
        <taxon>Actinomycetes</taxon>
        <taxon>Kitasatosporales</taxon>
        <taxon>Streptomycetaceae</taxon>
        <taxon>Streptomyces</taxon>
    </lineage>
</organism>
<comment type="caution">
    <text evidence="1">The sequence shown here is derived from an EMBL/GenBank/DDBJ whole genome shotgun (WGS) entry which is preliminary data.</text>
</comment>
<dbReference type="EMBL" id="LGUT01001013">
    <property type="protein sequence ID" value="KOG89831.1"/>
    <property type="molecule type" value="Genomic_DNA"/>
</dbReference>